<dbReference type="Proteomes" id="UP001249851">
    <property type="component" value="Unassembled WGS sequence"/>
</dbReference>
<reference evidence="1" key="1">
    <citation type="journal article" date="2023" name="G3 (Bethesda)">
        <title>Whole genome assembly and annotation of the endangered Caribbean coral Acropora cervicornis.</title>
        <authorList>
            <person name="Selwyn J.D."/>
            <person name="Vollmer S.V."/>
        </authorList>
    </citation>
    <scope>NUCLEOTIDE SEQUENCE</scope>
    <source>
        <strain evidence="1">K2</strain>
    </source>
</reference>
<accession>A0AAD9UZX3</accession>
<reference evidence="1" key="2">
    <citation type="journal article" date="2023" name="Science">
        <title>Genomic signatures of disease resistance in endangered staghorn corals.</title>
        <authorList>
            <person name="Vollmer S.V."/>
            <person name="Selwyn J.D."/>
            <person name="Despard B.A."/>
            <person name="Roesel C.L."/>
        </authorList>
    </citation>
    <scope>NUCLEOTIDE SEQUENCE</scope>
    <source>
        <strain evidence="1">K2</strain>
    </source>
</reference>
<name>A0AAD9UZX3_ACRCE</name>
<sequence length="77" mass="9215">MDAWFNYMCGWGLAKLGFMSSQRNEEAMAEFWEYLSLFFWYHRLVKLLLHLSTGQCELQRICYKRRRGALRTGQVGN</sequence>
<dbReference type="EMBL" id="JARQWQ010000058">
    <property type="protein sequence ID" value="KAK2556051.1"/>
    <property type="molecule type" value="Genomic_DNA"/>
</dbReference>
<protein>
    <submittedName>
        <fullName evidence="1">Uncharacterized protein</fullName>
    </submittedName>
</protein>
<keyword evidence="2" id="KW-1185">Reference proteome</keyword>
<dbReference type="AlphaFoldDB" id="A0AAD9UZX3"/>
<evidence type="ECO:0000313" key="1">
    <source>
        <dbReference type="EMBL" id="KAK2556051.1"/>
    </source>
</evidence>
<comment type="caution">
    <text evidence="1">The sequence shown here is derived from an EMBL/GenBank/DDBJ whole genome shotgun (WGS) entry which is preliminary data.</text>
</comment>
<proteinExistence type="predicted"/>
<evidence type="ECO:0000313" key="2">
    <source>
        <dbReference type="Proteomes" id="UP001249851"/>
    </source>
</evidence>
<gene>
    <name evidence="1" type="ORF">P5673_022058</name>
</gene>
<organism evidence="1 2">
    <name type="scientific">Acropora cervicornis</name>
    <name type="common">Staghorn coral</name>
    <dbReference type="NCBI Taxonomy" id="6130"/>
    <lineage>
        <taxon>Eukaryota</taxon>
        <taxon>Metazoa</taxon>
        <taxon>Cnidaria</taxon>
        <taxon>Anthozoa</taxon>
        <taxon>Hexacorallia</taxon>
        <taxon>Scleractinia</taxon>
        <taxon>Astrocoeniina</taxon>
        <taxon>Acroporidae</taxon>
        <taxon>Acropora</taxon>
    </lineage>
</organism>